<evidence type="ECO:0000313" key="3">
    <source>
        <dbReference type="EMBL" id="HEL65168.1"/>
    </source>
</evidence>
<dbReference type="InterPro" id="IPR036280">
    <property type="entry name" value="Multihaem_cyt_sf"/>
</dbReference>
<organism evidence="3">
    <name type="scientific">Ammonifex degensii</name>
    <dbReference type="NCBI Taxonomy" id="42838"/>
    <lineage>
        <taxon>Bacteria</taxon>
        <taxon>Bacillati</taxon>
        <taxon>Bacillota</taxon>
        <taxon>Clostridia</taxon>
        <taxon>Thermoanaerobacterales</taxon>
        <taxon>Thermoanaerobacteraceae</taxon>
        <taxon>Ammonifex</taxon>
    </lineage>
</organism>
<accession>A0A7C2EBB3</accession>
<keyword evidence="2" id="KW-0812">Transmembrane</keyword>
<dbReference type="GO" id="GO:0016491">
    <property type="term" value="F:oxidoreductase activity"/>
    <property type="evidence" value="ECO:0007669"/>
    <property type="project" value="TreeGrafter"/>
</dbReference>
<evidence type="ECO:0000256" key="2">
    <source>
        <dbReference type="SAM" id="Phobius"/>
    </source>
</evidence>
<dbReference type="Gene3D" id="3.90.10.10">
    <property type="entry name" value="Cytochrome C3"/>
    <property type="match status" value="2"/>
</dbReference>
<reference evidence="3" key="1">
    <citation type="journal article" date="2020" name="mSystems">
        <title>Genome- and Community-Level Interaction Insights into Carbon Utilization and Element Cycling Functions of Hydrothermarchaeota in Hydrothermal Sediment.</title>
        <authorList>
            <person name="Zhou Z."/>
            <person name="Liu Y."/>
            <person name="Xu W."/>
            <person name="Pan J."/>
            <person name="Luo Z.H."/>
            <person name="Li M."/>
        </authorList>
    </citation>
    <scope>NUCLEOTIDE SEQUENCE [LARGE SCALE GENOMIC DNA]</scope>
    <source>
        <strain evidence="3">SpSt-300</strain>
    </source>
</reference>
<comment type="caution">
    <text evidence="3">The sequence shown here is derived from an EMBL/GenBank/DDBJ whole genome shotgun (WGS) entry which is preliminary data.</text>
</comment>
<name>A0A7C2EBB3_9THEO</name>
<keyword evidence="1" id="KW-0732">Signal</keyword>
<protein>
    <submittedName>
        <fullName evidence="3">Uncharacterized protein</fullName>
    </submittedName>
</protein>
<dbReference type="InterPro" id="IPR051829">
    <property type="entry name" value="Multiheme_Cytochr_ET"/>
</dbReference>
<keyword evidence="2" id="KW-1133">Transmembrane helix</keyword>
<dbReference type="PANTHER" id="PTHR35038:SF8">
    <property type="entry name" value="C-TYPE POLYHEME CYTOCHROME OMCC"/>
    <property type="match status" value="1"/>
</dbReference>
<feature type="transmembrane region" description="Helical" evidence="2">
    <location>
        <begin position="12"/>
        <end position="32"/>
    </location>
</feature>
<dbReference type="AlphaFoldDB" id="A0A7C2EBB3"/>
<dbReference type="SUPFAM" id="SSF48695">
    <property type="entry name" value="Multiheme cytochromes"/>
    <property type="match status" value="1"/>
</dbReference>
<dbReference type="EMBL" id="DSMU01000037">
    <property type="protein sequence ID" value="HEL65168.1"/>
    <property type="molecule type" value="Genomic_DNA"/>
</dbReference>
<proteinExistence type="predicted"/>
<sequence>MKRFPEEWRKGVSPGTILTILLVFLMVAILGGCKTEGETPAPEAPKAEKPVAETEISCAKCHEMWPEIATWKLSSHSRIACEKCHTQINLKAMEAAHTAGTFSKPIKLKEKIAADTCKTCHSPNRVFSLPGDLIVPHERHDKARVGCTDCHNTVAHYGIVERNVFSRPDFADYAKWTPELAKHVAGVPFGRPSMWQCLNCHQMAGVKTKCADCHKVYTSLPSHEAANWLSTHGREGRKDPSNCTKCHAEKEGPKTVDSGTGDPIIDFERATSYCYNCHKQRPAFHGQDFTSQHADMAKAKGVLNCWACHSLDAPTTTQNVTGTYCNNCHWFQVKKAQATAPAKKE</sequence>
<keyword evidence="2" id="KW-0472">Membrane</keyword>
<dbReference type="PANTHER" id="PTHR35038">
    <property type="entry name" value="DISSIMILATORY SULFITE REDUCTASE SIRA"/>
    <property type="match status" value="1"/>
</dbReference>
<gene>
    <name evidence="3" type="ORF">ENQ34_00590</name>
</gene>
<dbReference type="Gene3D" id="1.10.720.180">
    <property type="match status" value="1"/>
</dbReference>
<evidence type="ECO:0000256" key="1">
    <source>
        <dbReference type="ARBA" id="ARBA00022729"/>
    </source>
</evidence>
<dbReference type="PROSITE" id="PS51257">
    <property type="entry name" value="PROKAR_LIPOPROTEIN"/>
    <property type="match status" value="1"/>
</dbReference>